<name>A0A4Q9KB50_9ACTN</name>
<keyword evidence="2" id="KW-1185">Reference proteome</keyword>
<organism evidence="1 2">
    <name type="scientific">Propioniciclava sinopodophylli</name>
    <dbReference type="NCBI Taxonomy" id="1837344"/>
    <lineage>
        <taxon>Bacteria</taxon>
        <taxon>Bacillati</taxon>
        <taxon>Actinomycetota</taxon>
        <taxon>Actinomycetes</taxon>
        <taxon>Propionibacteriales</taxon>
        <taxon>Propionibacteriaceae</taxon>
        <taxon>Propioniciclava</taxon>
    </lineage>
</organism>
<dbReference type="Proteomes" id="UP000292373">
    <property type="component" value="Unassembled WGS sequence"/>
</dbReference>
<dbReference type="AlphaFoldDB" id="A0A4Q9KB50"/>
<dbReference type="OrthoDB" id="3240543at2"/>
<dbReference type="EMBL" id="SDMQ01000019">
    <property type="protein sequence ID" value="TBT82679.1"/>
    <property type="molecule type" value="Genomic_DNA"/>
</dbReference>
<gene>
    <name evidence="1" type="ORF">ET989_13935</name>
</gene>
<comment type="caution">
    <text evidence="1">The sequence shown here is derived from an EMBL/GenBank/DDBJ whole genome shotgun (WGS) entry which is preliminary data.</text>
</comment>
<sequence>MVDLFEASQASMAVCAIALSRRLMGPAGIVLINIERGEVDLACVQPDSERGWPASFPWRRQLLPEGHPLQRLRDGSELDARRRMTWTTPWGDQAPYYVDACRHYGKIVAIFADRDLWGSEQLHLDGPREYRRGFLGELTCCGKTHQVSTFPCPDCNGFYCPSCKQCQCDKRAASELLCSRCFQRKQRHLVGTDGICVDCQ</sequence>
<proteinExistence type="predicted"/>
<evidence type="ECO:0000313" key="2">
    <source>
        <dbReference type="Proteomes" id="UP000292373"/>
    </source>
</evidence>
<accession>A0A4Q9KB50</accession>
<evidence type="ECO:0000313" key="1">
    <source>
        <dbReference type="EMBL" id="TBT82679.1"/>
    </source>
</evidence>
<reference evidence="1 2" key="1">
    <citation type="submission" date="2019-01" db="EMBL/GenBank/DDBJ databases">
        <title>Lactibacter flavus gen. nov., sp. nov., a novel bacterium of the family Propionibacteriaceae isolated from raw milk and dairy products.</title>
        <authorList>
            <person name="Huptas C."/>
            <person name="Wenning M."/>
            <person name="Breitenwieser F."/>
            <person name="Doll E."/>
            <person name="Von Neubeck M."/>
            <person name="Busse H.-J."/>
            <person name="Scherer S."/>
        </authorList>
    </citation>
    <scope>NUCLEOTIDE SEQUENCE [LARGE SCALE GENOMIC DNA]</scope>
    <source>
        <strain evidence="1 2">KCTC 33808</strain>
    </source>
</reference>
<protein>
    <submittedName>
        <fullName evidence="1">Uncharacterized protein</fullName>
    </submittedName>
</protein>